<organism evidence="2 3">
    <name type="scientific">Lucifera butyrica</name>
    <dbReference type="NCBI Taxonomy" id="1351585"/>
    <lineage>
        <taxon>Bacteria</taxon>
        <taxon>Bacillati</taxon>
        <taxon>Bacillota</taxon>
        <taxon>Negativicutes</taxon>
        <taxon>Veillonellales</taxon>
        <taxon>Veillonellaceae</taxon>
        <taxon>Lucifera</taxon>
    </lineage>
</organism>
<dbReference type="EMBL" id="UPPP01000061">
    <property type="protein sequence ID" value="VBB06048.1"/>
    <property type="molecule type" value="Genomic_DNA"/>
</dbReference>
<feature type="transmembrane region" description="Helical" evidence="1">
    <location>
        <begin position="33"/>
        <end position="57"/>
    </location>
</feature>
<keyword evidence="3" id="KW-1185">Reference proteome</keyword>
<accession>A0A498RA66</accession>
<feature type="transmembrane region" description="Helical" evidence="1">
    <location>
        <begin position="279"/>
        <end position="299"/>
    </location>
</feature>
<feature type="transmembrane region" description="Helical" evidence="1">
    <location>
        <begin position="305"/>
        <end position="329"/>
    </location>
</feature>
<feature type="transmembrane region" description="Helical" evidence="1">
    <location>
        <begin position="78"/>
        <end position="104"/>
    </location>
</feature>
<feature type="transmembrane region" description="Helical" evidence="1">
    <location>
        <begin position="170"/>
        <end position="193"/>
    </location>
</feature>
<evidence type="ECO:0000313" key="2">
    <source>
        <dbReference type="EMBL" id="VBB06048.1"/>
    </source>
</evidence>
<evidence type="ECO:0000256" key="1">
    <source>
        <dbReference type="SAM" id="Phobius"/>
    </source>
</evidence>
<reference evidence="2 3" key="1">
    <citation type="submission" date="2018-06" db="EMBL/GenBank/DDBJ databases">
        <authorList>
            <person name="Strepis N."/>
        </authorList>
    </citation>
    <scope>NUCLEOTIDE SEQUENCE [LARGE SCALE GENOMIC DNA]</scope>
    <source>
        <strain evidence="2">LUCI</strain>
    </source>
</reference>
<evidence type="ECO:0000313" key="3">
    <source>
        <dbReference type="Proteomes" id="UP000277811"/>
    </source>
</evidence>
<protein>
    <submittedName>
        <fullName evidence="2">Uncharacterized protein</fullName>
    </submittedName>
</protein>
<proteinExistence type="predicted"/>
<dbReference type="OrthoDB" id="1677262at2"/>
<dbReference type="RefSeq" id="WP_122627010.1">
    <property type="nucleotide sequence ID" value="NZ_UPPP01000061.1"/>
</dbReference>
<dbReference type="AlphaFoldDB" id="A0A498RA66"/>
<keyword evidence="1" id="KW-0812">Transmembrane</keyword>
<keyword evidence="1" id="KW-0472">Membrane</keyword>
<feature type="transmembrane region" description="Helical" evidence="1">
    <location>
        <begin position="205"/>
        <end position="226"/>
    </location>
</feature>
<feature type="transmembrane region" description="Helical" evidence="1">
    <location>
        <begin position="110"/>
        <end position="128"/>
    </location>
</feature>
<keyword evidence="1" id="KW-1133">Transmembrane helix</keyword>
<feature type="transmembrane region" description="Helical" evidence="1">
    <location>
        <begin position="246"/>
        <end position="267"/>
    </location>
</feature>
<name>A0A498RA66_9FIRM</name>
<dbReference type="Proteomes" id="UP000277811">
    <property type="component" value="Unassembled WGS sequence"/>
</dbReference>
<feature type="transmembrane region" description="Helical" evidence="1">
    <location>
        <begin position="140"/>
        <end position="158"/>
    </location>
</feature>
<sequence>MWMIIPALSLALAHIAGDNIAVVPDMAVLTGNGIYLTVFIAYFVLGCIVTGILAWIGMKTGLELQLIIRRYFGRCGKIVWAVTILAICIPASALTGCYFAGWILHESTGIEHSLGGLISLLLFSWLASGRWPEVLKTSNYFALLLIPLIFILAVIHGVSVPSGPWYAGPINWWLVLALVAYNAGGIHSILVVEAAAHLYKRGNKAIWLTVIAKIAEGLFTFFVAGLVIGTGAQGPLSLMTLADQSFLAGLGGLFNIILFCVLLNTMVPAMIVNAKQIGILTNFSFRASLGIAAIAVWLISRIHFAIILSILSAAACLMILLIVYTMAYLHMYRQTQPK</sequence>
<gene>
    <name evidence="2" type="ORF">LUCI_1259</name>
</gene>